<dbReference type="GO" id="GO:0003677">
    <property type="term" value="F:DNA binding"/>
    <property type="evidence" value="ECO:0007669"/>
    <property type="project" value="UniProtKB-KW"/>
</dbReference>
<dbReference type="Gene3D" id="1.10.150.690">
    <property type="entry name" value="DUF2063"/>
    <property type="match status" value="1"/>
</dbReference>
<keyword evidence="2" id="KW-1185">Reference proteome</keyword>
<comment type="caution">
    <text evidence="1">The sequence shown here is derived from an EMBL/GenBank/DDBJ whole genome shotgun (WGS) entry which is preliminary data.</text>
</comment>
<dbReference type="RefSeq" id="WP_272000197.1">
    <property type="nucleotide sequence ID" value="NZ_JAQNDN010000011.1"/>
</dbReference>
<organism evidence="1 2">
    <name type="scientific">Nannocystis radixulma</name>
    <dbReference type="NCBI Taxonomy" id="2995305"/>
    <lineage>
        <taxon>Bacteria</taxon>
        <taxon>Pseudomonadati</taxon>
        <taxon>Myxococcota</taxon>
        <taxon>Polyangia</taxon>
        <taxon>Nannocystales</taxon>
        <taxon>Nannocystaceae</taxon>
        <taxon>Nannocystis</taxon>
    </lineage>
</organism>
<proteinExistence type="predicted"/>
<protein>
    <submittedName>
        <fullName evidence="1">DNA-binding domain-containing protein</fullName>
    </submittedName>
</protein>
<evidence type="ECO:0000313" key="1">
    <source>
        <dbReference type="EMBL" id="MDC0670372.1"/>
    </source>
</evidence>
<evidence type="ECO:0000313" key="2">
    <source>
        <dbReference type="Proteomes" id="UP001217838"/>
    </source>
</evidence>
<sequence>MRLAAVFSTLQPLLDGTAEAGGVARALYGDAAARATAGLQVYAETCHKLRRDAIDVIHAGTCAAIVARAGEERWAQLVDAYFRERAAECFELNENPAGFAEFVARQAGTPAWVRELAALEWATWRAESAPDDLRDSSDGPLRAATSLVVLRCAWDLTGWLEAGAPEAEPDAGEVAVAVWRDRELDACRATPTDEELAAIEAALAGAPQPWVADEVVADLHAAGIFVGALG</sequence>
<name>A0ABT5BBF2_9BACT</name>
<keyword evidence="1" id="KW-0238">DNA-binding</keyword>
<accession>A0ABT5BBF2</accession>
<dbReference type="EMBL" id="JAQNDN010000011">
    <property type="protein sequence ID" value="MDC0670372.1"/>
    <property type="molecule type" value="Genomic_DNA"/>
</dbReference>
<gene>
    <name evidence="1" type="ORF">POL58_21635</name>
</gene>
<dbReference type="InterPro" id="IPR044922">
    <property type="entry name" value="DUF2063_N_sf"/>
</dbReference>
<dbReference type="Proteomes" id="UP001217838">
    <property type="component" value="Unassembled WGS sequence"/>
</dbReference>
<reference evidence="1 2" key="1">
    <citation type="submission" date="2022-11" db="EMBL/GenBank/DDBJ databases">
        <title>Minimal conservation of predation-associated metabolite biosynthetic gene clusters underscores biosynthetic potential of Myxococcota including descriptions for ten novel species: Archangium lansinium sp. nov., Myxococcus landrumus sp. nov., Nannocystis bai.</title>
        <authorList>
            <person name="Ahearne A."/>
            <person name="Stevens C."/>
            <person name="Dowd S."/>
        </authorList>
    </citation>
    <scope>NUCLEOTIDE SEQUENCE [LARGE SCALE GENOMIC DNA]</scope>
    <source>
        <strain evidence="1 2">NCELM</strain>
    </source>
</reference>